<dbReference type="InterPro" id="IPR024989">
    <property type="entry name" value="MFS_assoc_dom"/>
</dbReference>
<evidence type="ECO:0000256" key="1">
    <source>
        <dbReference type="ARBA" id="ARBA00004429"/>
    </source>
</evidence>
<evidence type="ECO:0000313" key="10">
    <source>
        <dbReference type="EMBL" id="RAV08322.1"/>
    </source>
</evidence>
<dbReference type="EMBL" id="QMFB01000060">
    <property type="protein sequence ID" value="RAV08322.1"/>
    <property type="molecule type" value="Genomic_DNA"/>
</dbReference>
<feature type="transmembrane region" description="Helical" evidence="8">
    <location>
        <begin position="287"/>
        <end position="308"/>
    </location>
</feature>
<comment type="subcellular location">
    <subcellularLocation>
        <location evidence="1">Cell inner membrane</location>
        <topology evidence="1">Multi-pass membrane protein</topology>
    </subcellularLocation>
</comment>
<feature type="transmembrane region" description="Helical" evidence="8">
    <location>
        <begin position="133"/>
        <end position="153"/>
    </location>
</feature>
<feature type="transmembrane region" description="Helical" evidence="8">
    <location>
        <begin position="96"/>
        <end position="113"/>
    </location>
</feature>
<feature type="transmembrane region" description="Helical" evidence="8">
    <location>
        <begin position="261"/>
        <end position="281"/>
    </location>
</feature>
<dbReference type="InterPro" id="IPR036259">
    <property type="entry name" value="MFS_trans_sf"/>
</dbReference>
<keyword evidence="5 8" id="KW-0812">Transmembrane</keyword>
<dbReference type="GO" id="GO:0005886">
    <property type="term" value="C:plasma membrane"/>
    <property type="evidence" value="ECO:0007669"/>
    <property type="project" value="UniProtKB-SubCell"/>
</dbReference>
<evidence type="ECO:0000256" key="6">
    <source>
        <dbReference type="ARBA" id="ARBA00022989"/>
    </source>
</evidence>
<evidence type="ECO:0000256" key="7">
    <source>
        <dbReference type="ARBA" id="ARBA00023136"/>
    </source>
</evidence>
<feature type="transmembrane region" description="Helical" evidence="8">
    <location>
        <begin position="12"/>
        <end position="30"/>
    </location>
</feature>
<keyword evidence="4" id="KW-0997">Cell inner membrane</keyword>
<keyword evidence="7 8" id="KW-0472">Membrane</keyword>
<gene>
    <name evidence="10" type="ORF">DQG23_41145</name>
</gene>
<dbReference type="RefSeq" id="WP_113036858.1">
    <property type="nucleotide sequence ID" value="NZ_QMFB01000060.1"/>
</dbReference>
<dbReference type="OrthoDB" id="1650886at2"/>
<sequence length="383" mass="42149">MNSQLAVLRGLNAVYYATTAILNPLLPLYLVGKGYSSQEVGLFMMIGPFAAVFAQPLFGYLSDRFQTLKKIILPLWILGLVASFGLFAVTGFSSTFIFSLLVYLFILPSIPLLDSLNIKATHTHGVSYGSIRLWGSIGFSSMALASGLLLPFIGGIGNMKYLYWAAWVIPFLLLFKQKDEKSSAPPVSLKAIGTLMRNRPFLWYMLMIFLIMVPHRMNDVMLGLHMNELNASAWMVSAAWSIAAFSEIPAFAFLTRYLNRFHELALLGIVSILYAIRWAAFGLVEDPFILMFLQASHMITFAVFWIVAVQYTVRLVPGELLSTGQSVLSAVFLGLAGLTGGYVGGLIQDSWSGSGMYLSGALLAAIAAVMFLATHSYQRRKAL</sequence>
<dbReference type="Gene3D" id="1.20.1250.20">
    <property type="entry name" value="MFS general substrate transporter like domains"/>
    <property type="match status" value="2"/>
</dbReference>
<feature type="transmembrane region" description="Helical" evidence="8">
    <location>
        <begin position="42"/>
        <end position="61"/>
    </location>
</feature>
<accession>A0A329LMN3</accession>
<feature type="transmembrane region" description="Helical" evidence="8">
    <location>
        <begin position="320"/>
        <end position="343"/>
    </location>
</feature>
<evidence type="ECO:0000259" key="9">
    <source>
        <dbReference type="Pfam" id="PF12832"/>
    </source>
</evidence>
<name>A0A329LMN3_9BACL</name>
<evidence type="ECO:0000256" key="2">
    <source>
        <dbReference type="ARBA" id="ARBA00022448"/>
    </source>
</evidence>
<feature type="transmembrane region" description="Helical" evidence="8">
    <location>
        <begin position="73"/>
        <end position="90"/>
    </location>
</feature>
<feature type="transmembrane region" description="Helical" evidence="8">
    <location>
        <begin position="196"/>
        <end position="213"/>
    </location>
</feature>
<evidence type="ECO:0000256" key="3">
    <source>
        <dbReference type="ARBA" id="ARBA00022475"/>
    </source>
</evidence>
<evidence type="ECO:0000313" key="11">
    <source>
        <dbReference type="Proteomes" id="UP000250369"/>
    </source>
</evidence>
<evidence type="ECO:0000256" key="8">
    <source>
        <dbReference type="SAM" id="Phobius"/>
    </source>
</evidence>
<keyword evidence="11" id="KW-1185">Reference proteome</keyword>
<protein>
    <submittedName>
        <fullName evidence="10">MFS transporter</fullName>
    </submittedName>
</protein>
<feature type="transmembrane region" description="Helical" evidence="8">
    <location>
        <begin position="355"/>
        <end position="373"/>
    </location>
</feature>
<keyword evidence="3" id="KW-1003">Cell membrane</keyword>
<dbReference type="AlphaFoldDB" id="A0A329LMN3"/>
<dbReference type="PANTHER" id="PTHR23522">
    <property type="entry name" value="BLL5896 PROTEIN"/>
    <property type="match status" value="1"/>
</dbReference>
<keyword evidence="6 8" id="KW-1133">Transmembrane helix</keyword>
<evidence type="ECO:0000256" key="5">
    <source>
        <dbReference type="ARBA" id="ARBA00022692"/>
    </source>
</evidence>
<feature type="domain" description="Major facilitator superfamily associated" evidence="9">
    <location>
        <begin position="11"/>
        <end position="351"/>
    </location>
</feature>
<organism evidence="10 11">
    <name type="scientific">Paenibacillus contaminans</name>
    <dbReference type="NCBI Taxonomy" id="450362"/>
    <lineage>
        <taxon>Bacteria</taxon>
        <taxon>Bacillati</taxon>
        <taxon>Bacillota</taxon>
        <taxon>Bacilli</taxon>
        <taxon>Bacillales</taxon>
        <taxon>Paenibacillaceae</taxon>
        <taxon>Paenibacillus</taxon>
    </lineage>
</organism>
<proteinExistence type="predicted"/>
<evidence type="ECO:0000256" key="4">
    <source>
        <dbReference type="ARBA" id="ARBA00022519"/>
    </source>
</evidence>
<dbReference type="SUPFAM" id="SSF103473">
    <property type="entry name" value="MFS general substrate transporter"/>
    <property type="match status" value="1"/>
</dbReference>
<keyword evidence="2" id="KW-0813">Transport</keyword>
<reference evidence="10 11" key="1">
    <citation type="journal article" date="2009" name="Int. J. Syst. Evol. Microbiol.">
        <title>Paenibacillus contaminans sp. nov., isolated from a contaminated laboratory plate.</title>
        <authorList>
            <person name="Chou J.H."/>
            <person name="Lee J.H."/>
            <person name="Lin M.C."/>
            <person name="Chang P.S."/>
            <person name="Arun A.B."/>
            <person name="Young C.C."/>
            <person name="Chen W.M."/>
        </authorList>
    </citation>
    <scope>NUCLEOTIDE SEQUENCE [LARGE SCALE GENOMIC DNA]</scope>
    <source>
        <strain evidence="10 11">CKOBP-6</strain>
    </source>
</reference>
<dbReference type="PANTHER" id="PTHR23522:SF10">
    <property type="entry name" value="3-PHENYLPROPIONIC ACID TRANSPORTER-RELATED"/>
    <property type="match status" value="1"/>
</dbReference>
<dbReference type="Proteomes" id="UP000250369">
    <property type="component" value="Unassembled WGS sequence"/>
</dbReference>
<feature type="transmembrane region" description="Helical" evidence="8">
    <location>
        <begin position="233"/>
        <end position="254"/>
    </location>
</feature>
<dbReference type="Pfam" id="PF12832">
    <property type="entry name" value="MFS_1_like"/>
    <property type="match status" value="1"/>
</dbReference>
<comment type="caution">
    <text evidence="10">The sequence shown here is derived from an EMBL/GenBank/DDBJ whole genome shotgun (WGS) entry which is preliminary data.</text>
</comment>